<dbReference type="GO" id="GO:0000981">
    <property type="term" value="F:DNA-binding transcription factor activity, RNA polymerase II-specific"/>
    <property type="evidence" value="ECO:0007669"/>
    <property type="project" value="TreeGrafter"/>
</dbReference>
<accession>A0AAV9XLU3</accession>
<evidence type="ECO:0000256" key="6">
    <source>
        <dbReference type="SAM" id="MobiDB-lite"/>
    </source>
</evidence>
<proteinExistence type="predicted"/>
<keyword evidence="4" id="KW-0862">Zinc</keyword>
<evidence type="ECO:0000256" key="4">
    <source>
        <dbReference type="ARBA" id="ARBA00022833"/>
    </source>
</evidence>
<dbReference type="Gene3D" id="3.30.160.60">
    <property type="entry name" value="Classic Zinc Finger"/>
    <property type="match status" value="1"/>
</dbReference>
<evidence type="ECO:0000256" key="5">
    <source>
        <dbReference type="PROSITE-ProRule" id="PRU00042"/>
    </source>
</evidence>
<feature type="compositionally biased region" description="Basic residues" evidence="6">
    <location>
        <begin position="198"/>
        <end position="215"/>
    </location>
</feature>
<feature type="compositionally biased region" description="Polar residues" evidence="6">
    <location>
        <begin position="378"/>
        <end position="389"/>
    </location>
</feature>
<dbReference type="InterPro" id="IPR013087">
    <property type="entry name" value="Znf_C2H2_type"/>
</dbReference>
<dbReference type="GO" id="GO:0000977">
    <property type="term" value="F:RNA polymerase II transcription regulatory region sequence-specific DNA binding"/>
    <property type="evidence" value="ECO:0007669"/>
    <property type="project" value="TreeGrafter"/>
</dbReference>
<feature type="domain" description="C2H2-type" evidence="7">
    <location>
        <begin position="225"/>
        <end position="252"/>
    </location>
</feature>
<dbReference type="PANTHER" id="PTHR24409:SF295">
    <property type="entry name" value="AZ2-RELATED"/>
    <property type="match status" value="1"/>
</dbReference>
<keyword evidence="2" id="KW-0677">Repeat</keyword>
<dbReference type="SMART" id="SM00355">
    <property type="entry name" value="ZnF_C2H2"/>
    <property type="match status" value="3"/>
</dbReference>
<feature type="domain" description="C2H2-type" evidence="7">
    <location>
        <begin position="252"/>
        <end position="280"/>
    </location>
</feature>
<organism evidence="8 9">
    <name type="scientific">Orbilia ellipsospora</name>
    <dbReference type="NCBI Taxonomy" id="2528407"/>
    <lineage>
        <taxon>Eukaryota</taxon>
        <taxon>Fungi</taxon>
        <taxon>Dikarya</taxon>
        <taxon>Ascomycota</taxon>
        <taxon>Pezizomycotina</taxon>
        <taxon>Orbiliomycetes</taxon>
        <taxon>Orbiliales</taxon>
        <taxon>Orbiliaceae</taxon>
        <taxon>Orbilia</taxon>
    </lineage>
</organism>
<dbReference type="PROSITE" id="PS50157">
    <property type="entry name" value="ZINC_FINGER_C2H2_2"/>
    <property type="match status" value="2"/>
</dbReference>
<feature type="region of interest" description="Disordered" evidence="6">
    <location>
        <begin position="337"/>
        <end position="455"/>
    </location>
</feature>
<name>A0AAV9XLU3_9PEZI</name>
<dbReference type="Proteomes" id="UP001365542">
    <property type="component" value="Unassembled WGS sequence"/>
</dbReference>
<evidence type="ECO:0000256" key="1">
    <source>
        <dbReference type="ARBA" id="ARBA00022723"/>
    </source>
</evidence>
<keyword evidence="1" id="KW-0479">Metal-binding</keyword>
<comment type="caution">
    <text evidence="8">The sequence shown here is derived from an EMBL/GenBank/DDBJ whole genome shotgun (WGS) entry which is preliminary data.</text>
</comment>
<dbReference type="InterPro" id="IPR036236">
    <property type="entry name" value="Znf_C2H2_sf"/>
</dbReference>
<feature type="compositionally biased region" description="Low complexity" evidence="6">
    <location>
        <begin position="78"/>
        <end position="90"/>
    </location>
</feature>
<dbReference type="SUPFAM" id="SSF57667">
    <property type="entry name" value="beta-beta-alpha zinc fingers"/>
    <property type="match status" value="1"/>
</dbReference>
<dbReference type="EMBL" id="JAVHJO010000002">
    <property type="protein sequence ID" value="KAK6542760.1"/>
    <property type="molecule type" value="Genomic_DNA"/>
</dbReference>
<dbReference type="PROSITE" id="PS00028">
    <property type="entry name" value="ZINC_FINGER_C2H2_1"/>
    <property type="match status" value="2"/>
</dbReference>
<evidence type="ECO:0000313" key="8">
    <source>
        <dbReference type="EMBL" id="KAK6542760.1"/>
    </source>
</evidence>
<dbReference type="PANTHER" id="PTHR24409">
    <property type="entry name" value="ZINC FINGER PROTEIN 142"/>
    <property type="match status" value="1"/>
</dbReference>
<evidence type="ECO:0000256" key="2">
    <source>
        <dbReference type="ARBA" id="ARBA00022737"/>
    </source>
</evidence>
<evidence type="ECO:0000313" key="9">
    <source>
        <dbReference type="Proteomes" id="UP001365542"/>
    </source>
</evidence>
<feature type="region of interest" description="Disordered" evidence="6">
    <location>
        <begin position="163"/>
        <end position="215"/>
    </location>
</feature>
<feature type="compositionally biased region" description="Basic and acidic residues" evidence="6">
    <location>
        <begin position="361"/>
        <end position="375"/>
    </location>
</feature>
<reference evidence="8 9" key="1">
    <citation type="submission" date="2019-10" db="EMBL/GenBank/DDBJ databases">
        <authorList>
            <person name="Palmer J.M."/>
        </authorList>
    </citation>
    <scope>NUCLEOTIDE SEQUENCE [LARGE SCALE GENOMIC DNA]</scope>
    <source>
        <strain evidence="8 9">TWF694</strain>
    </source>
</reference>
<keyword evidence="9" id="KW-1185">Reference proteome</keyword>
<gene>
    <name evidence="8" type="ORF">TWF694_006701</name>
</gene>
<sequence length="518" mass="57267">MDDPTQSPPLHSDPLLWDFEPLANTDFSYLPPGPSSTWQQDGGSFTTQHNFAPASNAVHLDQGFPLNVWGGGNYGLGSSRGQTGSSVSSDSRPRAAASVDNVSPAPEFDENFKLFLEIFKSLPLTEQQKLVNQSAETKGFDLVERLELHRIFMANLERESNRLLNGNGGNSHQSPNGTIGSKEHDSGSGGESENYVTKKSKKPKSGKEKKTKATKKVQLEEEMPYRCPCCTVGCRDKTSLRKHMYIHDPRRFFCDTCGMGFHTRRDLRRHQNAIHNGSSGLTGKSPRKFYICKKSKCDRGMEKPFSRKDNAKQHVVAVHGIENAMAEDVIELIELTDGDTSPASSSDPVDEHASLTTEDNEEKRPLQSEAADIRNRNSRFVSTKGTANGSEDVLAEFTHLQDPTPETPQPLRKGQKGGRSSTRASKKPHLDNATETSGPSVSRIGVPHGNQSMDPQFEDSNISALLLALGKTPNDLLEDPELWNLLQQCMQEPNPTSTQETIPQDWQDLFEGMQTLHL</sequence>
<keyword evidence="3 5" id="KW-0863">Zinc-finger</keyword>
<feature type="region of interest" description="Disordered" evidence="6">
    <location>
        <begin position="78"/>
        <end position="103"/>
    </location>
</feature>
<evidence type="ECO:0000256" key="3">
    <source>
        <dbReference type="ARBA" id="ARBA00022771"/>
    </source>
</evidence>
<dbReference type="GO" id="GO:0008270">
    <property type="term" value="F:zinc ion binding"/>
    <property type="evidence" value="ECO:0007669"/>
    <property type="project" value="UniProtKB-KW"/>
</dbReference>
<dbReference type="AlphaFoldDB" id="A0AAV9XLU3"/>
<evidence type="ECO:0000259" key="7">
    <source>
        <dbReference type="PROSITE" id="PS50157"/>
    </source>
</evidence>
<protein>
    <recommendedName>
        <fullName evidence="7">C2H2-type domain-containing protein</fullName>
    </recommendedName>
</protein>
<dbReference type="GO" id="GO:0005634">
    <property type="term" value="C:nucleus"/>
    <property type="evidence" value="ECO:0007669"/>
    <property type="project" value="TreeGrafter"/>
</dbReference>
<feature type="compositionally biased region" description="Polar residues" evidence="6">
    <location>
        <begin position="338"/>
        <end position="347"/>
    </location>
</feature>